<dbReference type="EMBL" id="AP024145">
    <property type="protein sequence ID" value="BCM84350.1"/>
    <property type="molecule type" value="Genomic_DNA"/>
</dbReference>
<feature type="region of interest" description="Disordered" evidence="5">
    <location>
        <begin position="1"/>
        <end position="33"/>
    </location>
</feature>
<dbReference type="Pfam" id="PF13305">
    <property type="entry name" value="TetR_C_33"/>
    <property type="match status" value="1"/>
</dbReference>
<dbReference type="Gene3D" id="1.10.357.10">
    <property type="entry name" value="Tetracycline Repressor, domain 2"/>
    <property type="match status" value="1"/>
</dbReference>
<evidence type="ECO:0000313" key="8">
    <source>
        <dbReference type="Proteomes" id="UP000663508"/>
    </source>
</evidence>
<evidence type="ECO:0000256" key="2">
    <source>
        <dbReference type="ARBA" id="ARBA00023125"/>
    </source>
</evidence>
<accession>A0A8H9C7H1</accession>
<evidence type="ECO:0000256" key="5">
    <source>
        <dbReference type="SAM" id="MobiDB-lite"/>
    </source>
</evidence>
<dbReference type="PANTHER" id="PTHR30055:SF234">
    <property type="entry name" value="HTH-TYPE TRANSCRIPTIONAL REGULATOR BETI"/>
    <property type="match status" value="1"/>
</dbReference>
<protein>
    <submittedName>
        <fullName evidence="7">TetR family transcriptional regulator</fullName>
    </submittedName>
</protein>
<dbReference type="Pfam" id="PF00440">
    <property type="entry name" value="TetR_N"/>
    <property type="match status" value="1"/>
</dbReference>
<feature type="compositionally biased region" description="Basic and acidic residues" evidence="5">
    <location>
        <begin position="11"/>
        <end position="33"/>
    </location>
</feature>
<dbReference type="PANTHER" id="PTHR30055">
    <property type="entry name" value="HTH-TYPE TRANSCRIPTIONAL REGULATOR RUTR"/>
    <property type="match status" value="1"/>
</dbReference>
<dbReference type="GO" id="GO:0003700">
    <property type="term" value="F:DNA-binding transcription factor activity"/>
    <property type="evidence" value="ECO:0007669"/>
    <property type="project" value="TreeGrafter"/>
</dbReference>
<dbReference type="InterPro" id="IPR050109">
    <property type="entry name" value="HTH-type_TetR-like_transc_reg"/>
</dbReference>
<dbReference type="InterPro" id="IPR025996">
    <property type="entry name" value="MT1864/Rv1816-like_C"/>
</dbReference>
<keyword evidence="1" id="KW-0805">Transcription regulation</keyword>
<reference evidence="7" key="1">
    <citation type="submission" date="2020-11" db="EMBL/GenBank/DDBJ databases">
        <title>Complete genome sequence of a novel pathogenic Methylobacterium strain isolated from rice in Vietnam.</title>
        <authorList>
            <person name="Lai K."/>
            <person name="Okazaki S."/>
            <person name="Higashi K."/>
            <person name="Mori H."/>
            <person name="Toyoda A."/>
            <person name="Kurokawa K."/>
        </authorList>
    </citation>
    <scope>NUCLEOTIDE SEQUENCE</scope>
    <source>
        <strain evidence="7">VL1</strain>
    </source>
</reference>
<keyword evidence="3" id="KW-0804">Transcription</keyword>
<evidence type="ECO:0000259" key="6">
    <source>
        <dbReference type="PROSITE" id="PS50977"/>
    </source>
</evidence>
<feature type="DNA-binding region" description="H-T-H motif" evidence="4">
    <location>
        <begin position="60"/>
        <end position="79"/>
    </location>
</feature>
<dbReference type="AlphaFoldDB" id="A0A8H9C7H1"/>
<dbReference type="Proteomes" id="UP000663508">
    <property type="component" value="Chromosome"/>
</dbReference>
<dbReference type="GO" id="GO:0000976">
    <property type="term" value="F:transcription cis-regulatory region binding"/>
    <property type="evidence" value="ECO:0007669"/>
    <property type="project" value="TreeGrafter"/>
</dbReference>
<evidence type="ECO:0000256" key="3">
    <source>
        <dbReference type="ARBA" id="ARBA00023163"/>
    </source>
</evidence>
<feature type="domain" description="HTH tetR-type" evidence="6">
    <location>
        <begin position="37"/>
        <end position="97"/>
    </location>
</feature>
<dbReference type="InterPro" id="IPR009057">
    <property type="entry name" value="Homeodomain-like_sf"/>
</dbReference>
<dbReference type="InterPro" id="IPR036271">
    <property type="entry name" value="Tet_transcr_reg_TetR-rel_C_sf"/>
</dbReference>
<dbReference type="PRINTS" id="PR00455">
    <property type="entry name" value="HTHTETR"/>
</dbReference>
<dbReference type="PROSITE" id="PS50977">
    <property type="entry name" value="HTH_TETR_2"/>
    <property type="match status" value="1"/>
</dbReference>
<sequence>MLYGLLGSAPREPKAESNDTVRPWRSDPSDRRGYHHGNLKEALIEAARRFIAERGIGGFTLVDAARLVGVSPAALYRHFRGREALLEEVAERGFTELAARLARALRGPGTPLERFTRMGEAYLTFAEEEPGYYAAIFEARPVGPDGCKPAPAPRDRDAFELLVEALRTTFPDGFSAGVDPRFVALEVWALSHGIATLAAAGRLPTGPGLPTKHDLLRAGVVAMVHGATARAG</sequence>
<keyword evidence="2 4" id="KW-0238">DNA-binding</keyword>
<gene>
    <name evidence="7" type="ORF">mvi_28110</name>
</gene>
<dbReference type="SUPFAM" id="SSF46689">
    <property type="entry name" value="Homeodomain-like"/>
    <property type="match status" value="1"/>
</dbReference>
<name>A0A8H9C7H1_9HYPH</name>
<dbReference type="SUPFAM" id="SSF48498">
    <property type="entry name" value="Tetracyclin repressor-like, C-terminal domain"/>
    <property type="match status" value="1"/>
</dbReference>
<proteinExistence type="predicted"/>
<dbReference type="KEGG" id="mind:mvi_28110"/>
<dbReference type="InterPro" id="IPR001647">
    <property type="entry name" value="HTH_TetR"/>
</dbReference>
<organism evidence="7 8">
    <name type="scientific">Methylobacterium indicum</name>
    <dbReference type="NCBI Taxonomy" id="1775910"/>
    <lineage>
        <taxon>Bacteria</taxon>
        <taxon>Pseudomonadati</taxon>
        <taxon>Pseudomonadota</taxon>
        <taxon>Alphaproteobacteria</taxon>
        <taxon>Hyphomicrobiales</taxon>
        <taxon>Methylobacteriaceae</taxon>
        <taxon>Methylobacterium</taxon>
    </lineage>
</organism>
<evidence type="ECO:0000256" key="1">
    <source>
        <dbReference type="ARBA" id="ARBA00023015"/>
    </source>
</evidence>
<evidence type="ECO:0000256" key="4">
    <source>
        <dbReference type="PROSITE-ProRule" id="PRU00335"/>
    </source>
</evidence>
<evidence type="ECO:0000313" key="7">
    <source>
        <dbReference type="EMBL" id="BCM84350.1"/>
    </source>
</evidence>